<dbReference type="AlphaFoldDB" id="A0A3B3IIW6"/>
<keyword evidence="6" id="KW-0862">Zinc</keyword>
<accession>A0A3B3IIW6</accession>
<proteinExistence type="inferred from homology"/>
<dbReference type="Proteomes" id="UP000001038">
    <property type="component" value="Chromosome 8"/>
</dbReference>
<keyword evidence="7 8" id="KW-0472">Membrane</keyword>
<dbReference type="GeneTree" id="ENSGT01030000234810"/>
<evidence type="ECO:0000256" key="1">
    <source>
        <dbReference type="ARBA" id="ARBA00004125"/>
    </source>
</evidence>
<name>A0A3B3IIW6_ORYLA</name>
<dbReference type="InterPro" id="IPR037519">
    <property type="entry name" value="LITAF_fam"/>
</dbReference>
<dbReference type="Ensembl" id="ENSORLT00000034967.1">
    <property type="protein sequence ID" value="ENSORLP00000044083.1"/>
    <property type="gene ID" value="ENSORLG00000029819.1"/>
</dbReference>
<protein>
    <recommendedName>
        <fullName evidence="9">LITAF domain-containing protein</fullName>
    </recommendedName>
</protein>
<evidence type="ECO:0000313" key="11">
    <source>
        <dbReference type="Proteomes" id="UP000001038"/>
    </source>
</evidence>
<evidence type="ECO:0000313" key="10">
    <source>
        <dbReference type="Ensembl" id="ENSORLP00000044083.1"/>
    </source>
</evidence>
<evidence type="ECO:0000256" key="6">
    <source>
        <dbReference type="ARBA" id="ARBA00022833"/>
    </source>
</evidence>
<dbReference type="PANTHER" id="PTHR23292:SF45">
    <property type="entry name" value="LIPOPOLYSACCHARIDE-INDUCED TUMOR NECROSIS FACTOR-ALPHA FACTOR HOMOLOG"/>
    <property type="match status" value="1"/>
</dbReference>
<keyword evidence="11" id="KW-1185">Reference proteome</keyword>
<dbReference type="Bgee" id="ENSORLG00000029819">
    <property type="expression patterns" value="Expressed in animal zygote and 4 other cell types or tissues"/>
</dbReference>
<keyword evidence="5" id="KW-0479">Metal-binding</keyword>
<dbReference type="GO" id="GO:0005634">
    <property type="term" value="C:nucleus"/>
    <property type="evidence" value="ECO:0000318"/>
    <property type="project" value="GO_Central"/>
</dbReference>
<dbReference type="SMART" id="SM00714">
    <property type="entry name" value="LITAF"/>
    <property type="match status" value="1"/>
</dbReference>
<evidence type="ECO:0000256" key="3">
    <source>
        <dbReference type="ARBA" id="ARBA00004630"/>
    </source>
</evidence>
<feature type="transmembrane region" description="Helical" evidence="8">
    <location>
        <begin position="66"/>
        <end position="90"/>
    </location>
</feature>
<evidence type="ECO:0000256" key="5">
    <source>
        <dbReference type="ARBA" id="ARBA00022723"/>
    </source>
</evidence>
<dbReference type="GO" id="GO:0098574">
    <property type="term" value="C:cytoplasmic side of lysosomal membrane"/>
    <property type="evidence" value="ECO:0000318"/>
    <property type="project" value="GO_Central"/>
</dbReference>
<dbReference type="FunCoup" id="A0A3B3IIW6">
    <property type="interactions" value="59"/>
</dbReference>
<comment type="subcellular location">
    <subcellularLocation>
        <location evidence="1">Endosome membrane</location>
        <topology evidence="1">Peripheral membrane protein</topology>
        <orientation evidence="1">Cytoplasmic side</orientation>
    </subcellularLocation>
    <subcellularLocation>
        <location evidence="2">Late endosome membrane</location>
    </subcellularLocation>
    <subcellularLocation>
        <location evidence="3">Lysosome membrane</location>
        <topology evidence="3">Peripheral membrane protein</topology>
        <orientation evidence="3">Cytoplasmic side</orientation>
    </subcellularLocation>
</comment>
<dbReference type="Pfam" id="PF10601">
    <property type="entry name" value="zf-LITAF-like"/>
    <property type="match status" value="1"/>
</dbReference>
<dbReference type="PROSITE" id="PS51837">
    <property type="entry name" value="LITAF"/>
    <property type="match status" value="1"/>
</dbReference>
<comment type="similarity">
    <text evidence="4">Belongs to the CDIP1/LITAF family.</text>
</comment>
<dbReference type="InterPro" id="IPR006629">
    <property type="entry name" value="LITAF"/>
</dbReference>
<dbReference type="PANTHER" id="PTHR23292">
    <property type="entry name" value="LIPOPOLYSACCHARIDE-INDUCED TUMOR NECROSIS FACTOR-ALPHA FACTOR"/>
    <property type="match status" value="1"/>
</dbReference>
<evidence type="ECO:0000256" key="2">
    <source>
        <dbReference type="ARBA" id="ARBA00004414"/>
    </source>
</evidence>
<feature type="domain" description="LITAF" evidence="9">
    <location>
        <begin position="29"/>
        <end position="112"/>
    </location>
</feature>
<dbReference type="InParanoid" id="A0A3B3IIW6"/>
<evidence type="ECO:0000256" key="4">
    <source>
        <dbReference type="ARBA" id="ARBA00005975"/>
    </source>
</evidence>
<sequence>VIVCSVARLDKKSPNLSKPPPVLSGNCPIWQHLTQVTAPLRDTPGVTFCVYCQKNVLTRTSFEIGAMAWVFCGGITLLGCWPCMLLPFCLDSCKDVKHYCPSCNNLLHFYRKM</sequence>
<keyword evidence="8" id="KW-1133">Transmembrane helix</keyword>
<dbReference type="GO" id="GO:0098560">
    <property type="term" value="C:cytoplasmic side of late endosome membrane"/>
    <property type="evidence" value="ECO:0000318"/>
    <property type="project" value="GO_Central"/>
</dbReference>
<dbReference type="GO" id="GO:0008270">
    <property type="term" value="F:zinc ion binding"/>
    <property type="evidence" value="ECO:0000318"/>
    <property type="project" value="GO_Central"/>
</dbReference>
<reference evidence="10" key="2">
    <citation type="submission" date="2025-08" db="UniProtKB">
        <authorList>
            <consortium name="Ensembl"/>
        </authorList>
    </citation>
    <scope>IDENTIFICATION</scope>
    <source>
        <strain evidence="10">Hd-rR</strain>
    </source>
</reference>
<organism evidence="10 11">
    <name type="scientific">Oryzias latipes</name>
    <name type="common">Japanese rice fish</name>
    <name type="synonym">Japanese killifish</name>
    <dbReference type="NCBI Taxonomy" id="8090"/>
    <lineage>
        <taxon>Eukaryota</taxon>
        <taxon>Metazoa</taxon>
        <taxon>Chordata</taxon>
        <taxon>Craniata</taxon>
        <taxon>Vertebrata</taxon>
        <taxon>Euteleostomi</taxon>
        <taxon>Actinopterygii</taxon>
        <taxon>Neopterygii</taxon>
        <taxon>Teleostei</taxon>
        <taxon>Neoteleostei</taxon>
        <taxon>Acanthomorphata</taxon>
        <taxon>Ovalentaria</taxon>
        <taxon>Atherinomorphae</taxon>
        <taxon>Beloniformes</taxon>
        <taxon>Adrianichthyidae</taxon>
        <taxon>Oryziinae</taxon>
        <taxon>Oryzias</taxon>
    </lineage>
</organism>
<evidence type="ECO:0000256" key="8">
    <source>
        <dbReference type="SAM" id="Phobius"/>
    </source>
</evidence>
<keyword evidence="8" id="KW-0812">Transmembrane</keyword>
<evidence type="ECO:0000256" key="7">
    <source>
        <dbReference type="ARBA" id="ARBA00023136"/>
    </source>
</evidence>
<reference evidence="10" key="3">
    <citation type="submission" date="2025-09" db="UniProtKB">
        <authorList>
            <consortium name="Ensembl"/>
        </authorList>
    </citation>
    <scope>IDENTIFICATION</scope>
    <source>
        <strain evidence="10">Hd-rR</strain>
    </source>
</reference>
<reference evidence="10 11" key="1">
    <citation type="journal article" date="2007" name="Nature">
        <title>The medaka draft genome and insights into vertebrate genome evolution.</title>
        <authorList>
            <person name="Kasahara M."/>
            <person name="Naruse K."/>
            <person name="Sasaki S."/>
            <person name="Nakatani Y."/>
            <person name="Qu W."/>
            <person name="Ahsan B."/>
            <person name="Yamada T."/>
            <person name="Nagayasu Y."/>
            <person name="Doi K."/>
            <person name="Kasai Y."/>
            <person name="Jindo T."/>
            <person name="Kobayashi D."/>
            <person name="Shimada A."/>
            <person name="Toyoda A."/>
            <person name="Kuroki Y."/>
            <person name="Fujiyama A."/>
            <person name="Sasaki T."/>
            <person name="Shimizu A."/>
            <person name="Asakawa S."/>
            <person name="Shimizu N."/>
            <person name="Hashimoto S."/>
            <person name="Yang J."/>
            <person name="Lee Y."/>
            <person name="Matsushima K."/>
            <person name="Sugano S."/>
            <person name="Sakaizumi M."/>
            <person name="Narita T."/>
            <person name="Ohishi K."/>
            <person name="Haga S."/>
            <person name="Ohta F."/>
            <person name="Nomoto H."/>
            <person name="Nogata K."/>
            <person name="Morishita T."/>
            <person name="Endo T."/>
            <person name="Shin-I T."/>
            <person name="Takeda H."/>
            <person name="Morishita S."/>
            <person name="Kohara Y."/>
        </authorList>
    </citation>
    <scope>NUCLEOTIDE SEQUENCE [LARGE SCALE GENOMIC DNA]</scope>
    <source>
        <strain evidence="10 11">Hd-rR</strain>
    </source>
</reference>
<evidence type="ECO:0000259" key="9">
    <source>
        <dbReference type="PROSITE" id="PS51837"/>
    </source>
</evidence>